<keyword evidence="3" id="KW-1185">Reference proteome</keyword>
<feature type="region of interest" description="Disordered" evidence="1">
    <location>
        <begin position="81"/>
        <end position="132"/>
    </location>
</feature>
<dbReference type="AlphaFoldDB" id="A0A1E5UNY4"/>
<proteinExistence type="predicted"/>
<sequence length="132" mass="14198">MSVEDIVYQRRPFHLLTLGDHIIVCKPTVQQNGDLGAQTGRCTSSIPTTSKSALATSSCPAGSCSWTSKFKVFRVIELQTPDDEAHTDVDDVLSSETGSDDEDVLDANAQANDDAETDSNDADAETDNFEAQ</sequence>
<evidence type="ECO:0000256" key="1">
    <source>
        <dbReference type="SAM" id="MobiDB-lite"/>
    </source>
</evidence>
<feature type="compositionally biased region" description="Acidic residues" evidence="1">
    <location>
        <begin position="90"/>
        <end position="105"/>
    </location>
</feature>
<dbReference type="EMBL" id="LWDX02069713">
    <property type="protein sequence ID" value="OEL14528.1"/>
    <property type="molecule type" value="Genomic_DNA"/>
</dbReference>
<protein>
    <submittedName>
        <fullName evidence="2">Uncharacterized protein</fullName>
    </submittedName>
</protein>
<name>A0A1E5UNY4_9POAL</name>
<dbReference type="Proteomes" id="UP000095767">
    <property type="component" value="Unassembled WGS sequence"/>
</dbReference>
<gene>
    <name evidence="2" type="ORF">BAE44_0024451</name>
</gene>
<feature type="compositionally biased region" description="Acidic residues" evidence="1">
    <location>
        <begin position="113"/>
        <end position="132"/>
    </location>
</feature>
<accession>A0A1E5UNY4</accession>
<organism evidence="2 3">
    <name type="scientific">Dichanthelium oligosanthes</name>
    <dbReference type="NCBI Taxonomy" id="888268"/>
    <lineage>
        <taxon>Eukaryota</taxon>
        <taxon>Viridiplantae</taxon>
        <taxon>Streptophyta</taxon>
        <taxon>Embryophyta</taxon>
        <taxon>Tracheophyta</taxon>
        <taxon>Spermatophyta</taxon>
        <taxon>Magnoliopsida</taxon>
        <taxon>Liliopsida</taxon>
        <taxon>Poales</taxon>
        <taxon>Poaceae</taxon>
        <taxon>PACMAD clade</taxon>
        <taxon>Panicoideae</taxon>
        <taxon>Panicodae</taxon>
        <taxon>Paniceae</taxon>
        <taxon>Dichantheliinae</taxon>
        <taxon>Dichanthelium</taxon>
    </lineage>
</organism>
<evidence type="ECO:0000313" key="3">
    <source>
        <dbReference type="Proteomes" id="UP000095767"/>
    </source>
</evidence>
<reference evidence="2 3" key="1">
    <citation type="submission" date="2016-09" db="EMBL/GenBank/DDBJ databases">
        <title>The draft genome of Dichanthelium oligosanthes: A C3 panicoid grass species.</title>
        <authorList>
            <person name="Studer A.J."/>
            <person name="Schnable J.C."/>
            <person name="Brutnell T.P."/>
        </authorList>
    </citation>
    <scope>NUCLEOTIDE SEQUENCE [LARGE SCALE GENOMIC DNA]</scope>
    <source>
        <strain evidence="3">cv. Kellogg 1175</strain>
        <tissue evidence="2">Leaf</tissue>
    </source>
</reference>
<evidence type="ECO:0000313" key="2">
    <source>
        <dbReference type="EMBL" id="OEL14528.1"/>
    </source>
</evidence>
<comment type="caution">
    <text evidence="2">The sequence shown here is derived from an EMBL/GenBank/DDBJ whole genome shotgun (WGS) entry which is preliminary data.</text>
</comment>